<evidence type="ECO:0000313" key="2">
    <source>
        <dbReference type="Proteomes" id="UP000275225"/>
    </source>
</evidence>
<evidence type="ECO:0000313" key="1">
    <source>
        <dbReference type="EMBL" id="RQN08714.1"/>
    </source>
</evidence>
<dbReference type="RefSeq" id="WP_124236170.1">
    <property type="nucleotide sequence ID" value="NZ_JBHUFI010000003.1"/>
</dbReference>
<comment type="caution">
    <text evidence="1">The sequence shown here is derived from an EMBL/GenBank/DDBJ whole genome shotgun (WGS) entry which is preliminary data.</text>
</comment>
<dbReference type="AlphaFoldDB" id="A0A3N6YFZ7"/>
<dbReference type="OrthoDB" id="3747530at2"/>
<proteinExistence type="predicted"/>
<protein>
    <submittedName>
        <fullName evidence="1">Uncharacterized protein</fullName>
    </submittedName>
</protein>
<sequence>MSAWDELVRLVETGAPDGALAIADADLVHLVQRAIDERSVDPELNADSVARWLPALVAGYRAAGASGDRGDETEIPELLRILTRWLHPARPRGIATP</sequence>
<organism evidence="1 2">
    <name type="scientific">Aeromicrobium camelliae</name>
    <dbReference type="NCBI Taxonomy" id="1538144"/>
    <lineage>
        <taxon>Bacteria</taxon>
        <taxon>Bacillati</taxon>
        <taxon>Actinomycetota</taxon>
        <taxon>Actinomycetes</taxon>
        <taxon>Propionibacteriales</taxon>
        <taxon>Nocardioidaceae</taxon>
        <taxon>Aeromicrobium</taxon>
    </lineage>
</organism>
<dbReference type="InterPro" id="IPR036271">
    <property type="entry name" value="Tet_transcr_reg_TetR-rel_C_sf"/>
</dbReference>
<dbReference type="Proteomes" id="UP000275225">
    <property type="component" value="Unassembled WGS sequence"/>
</dbReference>
<name>A0A3N6YFZ7_9ACTN</name>
<keyword evidence="2" id="KW-1185">Reference proteome</keyword>
<reference evidence="1 2" key="1">
    <citation type="submission" date="2018-11" db="EMBL/GenBank/DDBJ databases">
        <authorList>
            <person name="Li F."/>
        </authorList>
    </citation>
    <scope>NUCLEOTIDE SEQUENCE [LARGE SCALE GENOMIC DNA]</scope>
    <source>
        <strain evidence="1 2">YS17T</strain>
    </source>
</reference>
<accession>A0A3N6YFZ7</accession>
<dbReference type="SUPFAM" id="SSF48498">
    <property type="entry name" value="Tetracyclin repressor-like, C-terminal domain"/>
    <property type="match status" value="1"/>
</dbReference>
<dbReference type="EMBL" id="RQJX01000005">
    <property type="protein sequence ID" value="RQN08714.1"/>
    <property type="molecule type" value="Genomic_DNA"/>
</dbReference>
<gene>
    <name evidence="1" type="ORF">EHW97_05545</name>
</gene>